<accession>A0A0W0YQJ1</accession>
<protein>
    <submittedName>
        <fullName evidence="1">Uncharacterized protein</fullName>
    </submittedName>
</protein>
<evidence type="ECO:0000313" key="2">
    <source>
        <dbReference type="Proteomes" id="UP000054621"/>
    </source>
</evidence>
<name>A0A0W0YQJ1_9GAMM</name>
<reference evidence="1 2" key="1">
    <citation type="submission" date="2015-11" db="EMBL/GenBank/DDBJ databases">
        <title>Genomic analysis of 38 Legionella species identifies large and diverse effector repertoires.</title>
        <authorList>
            <person name="Burstein D."/>
            <person name="Amaro F."/>
            <person name="Zusman T."/>
            <person name="Lifshitz Z."/>
            <person name="Cohen O."/>
            <person name="Gilbert J.A."/>
            <person name="Pupko T."/>
            <person name="Shuman H.A."/>
            <person name="Segal G."/>
        </authorList>
    </citation>
    <scope>NUCLEOTIDE SEQUENCE [LARGE SCALE GENOMIC DNA]</scope>
    <source>
        <strain evidence="1 2">Mt.St.Helens-4</strain>
    </source>
</reference>
<evidence type="ECO:0000313" key="1">
    <source>
        <dbReference type="EMBL" id="KTD59125.1"/>
    </source>
</evidence>
<dbReference type="EMBL" id="LNYV01000007">
    <property type="protein sequence ID" value="KTD59125.1"/>
    <property type="molecule type" value="Genomic_DNA"/>
</dbReference>
<sequence>MPKSVALIGEILNDSQSPKLTIKIAHPEQAHTGQPSKQVALKFYSEHLQDKVLIKNFLEKIDQILWENGIGQDPSSINSDPNSVKAKYDAPILHENTRVC</sequence>
<dbReference type="Gene3D" id="3.30.2430.10">
    <property type="entry name" value="phosphothreonine lyase"/>
    <property type="match status" value="1"/>
</dbReference>
<dbReference type="PATRIC" id="fig|28087.4.peg.691"/>
<dbReference type="AlphaFoldDB" id="A0A0W0YQJ1"/>
<dbReference type="Proteomes" id="UP000054621">
    <property type="component" value="Unassembled WGS sequence"/>
</dbReference>
<dbReference type="InterPro" id="IPR038498">
    <property type="entry name" value="OspF/SpvC_sf"/>
</dbReference>
<dbReference type="OrthoDB" id="5646833at2"/>
<dbReference type="RefSeq" id="WP_027272395.1">
    <property type="nucleotide sequence ID" value="NZ_CAAAJE010000046.1"/>
</dbReference>
<gene>
    <name evidence="1" type="ORF">Lsai_0645</name>
</gene>
<organism evidence="1 2">
    <name type="scientific">Legionella sainthelensi</name>
    <dbReference type="NCBI Taxonomy" id="28087"/>
    <lineage>
        <taxon>Bacteria</taxon>
        <taxon>Pseudomonadati</taxon>
        <taxon>Pseudomonadota</taxon>
        <taxon>Gammaproteobacteria</taxon>
        <taxon>Legionellales</taxon>
        <taxon>Legionellaceae</taxon>
        <taxon>Legionella</taxon>
    </lineage>
</organism>
<comment type="caution">
    <text evidence="1">The sequence shown here is derived from an EMBL/GenBank/DDBJ whole genome shotgun (WGS) entry which is preliminary data.</text>
</comment>
<proteinExistence type="predicted"/>